<proteinExistence type="predicted"/>
<evidence type="ECO:0000313" key="2">
    <source>
        <dbReference type="Proteomes" id="UP000255008"/>
    </source>
</evidence>
<protein>
    <submittedName>
        <fullName evidence="1">Uncharacterized protein</fullName>
    </submittedName>
</protein>
<dbReference type="InterPro" id="IPR046196">
    <property type="entry name" value="DUF6228"/>
</dbReference>
<evidence type="ECO:0000313" key="1">
    <source>
        <dbReference type="EMBL" id="SUE35949.1"/>
    </source>
</evidence>
<accession>A0AAJ4ZQ00</accession>
<organism evidence="1 2">
    <name type="scientific">Ralstonia mannitolilytica</name>
    <dbReference type="NCBI Taxonomy" id="105219"/>
    <lineage>
        <taxon>Bacteria</taxon>
        <taxon>Pseudomonadati</taxon>
        <taxon>Pseudomonadota</taxon>
        <taxon>Betaproteobacteria</taxon>
        <taxon>Burkholderiales</taxon>
        <taxon>Burkholderiaceae</taxon>
        <taxon>Ralstonia</taxon>
    </lineage>
</organism>
<gene>
    <name evidence="1" type="ORF">NCTC10894_03966</name>
</gene>
<dbReference type="Pfam" id="PF19739">
    <property type="entry name" value="DUF6228"/>
    <property type="match status" value="1"/>
</dbReference>
<name>A0AAJ4ZQ00_9RALS</name>
<reference evidence="1 2" key="1">
    <citation type="submission" date="2018-06" db="EMBL/GenBank/DDBJ databases">
        <authorList>
            <consortium name="Pathogen Informatics"/>
            <person name="Doyle S."/>
        </authorList>
    </citation>
    <scope>NUCLEOTIDE SEQUENCE [LARGE SCALE GENOMIC DNA]</scope>
    <source>
        <strain evidence="1 2">NCTC10894</strain>
    </source>
</reference>
<dbReference type="Proteomes" id="UP000255008">
    <property type="component" value="Unassembled WGS sequence"/>
</dbReference>
<sequence>MAVEVTGAPFIGEVVASTYFSGPPSALFDDMAQCWTGWQGEKRWEEIDGVLSLAATATSVGHVTLLVRMSTNGGDYTATAVLRLEAGSLERIAEDVRTVFSP</sequence>
<dbReference type="RefSeq" id="WP_115044549.1">
    <property type="nucleotide sequence ID" value="NZ_BAAAEC010000011.1"/>
</dbReference>
<comment type="caution">
    <text evidence="1">The sequence shown here is derived from an EMBL/GenBank/DDBJ whole genome shotgun (WGS) entry which is preliminary data.</text>
</comment>
<dbReference type="AlphaFoldDB" id="A0AAJ4ZQ00"/>
<dbReference type="EMBL" id="UGVE01000002">
    <property type="protein sequence ID" value="SUE35949.1"/>
    <property type="molecule type" value="Genomic_DNA"/>
</dbReference>